<feature type="domain" description="DNA-directed DNA polymerase family A palm" evidence="15">
    <location>
        <begin position="625"/>
        <end position="831"/>
    </location>
</feature>
<dbReference type="EMBL" id="CP046051">
    <property type="protein sequence ID" value="QKN23235.1"/>
    <property type="molecule type" value="Genomic_DNA"/>
</dbReference>
<evidence type="ECO:0000256" key="2">
    <source>
        <dbReference type="ARBA" id="ARBA00012417"/>
    </source>
</evidence>
<organism evidence="16 18">
    <name type="scientific">Caproicibacterium lactatifermentans</name>
    <dbReference type="NCBI Taxonomy" id="2666138"/>
    <lineage>
        <taxon>Bacteria</taxon>
        <taxon>Bacillati</taxon>
        <taxon>Bacillota</taxon>
        <taxon>Clostridia</taxon>
        <taxon>Eubacteriales</taxon>
        <taxon>Oscillospiraceae</taxon>
        <taxon>Caproicibacterium</taxon>
    </lineage>
</organism>
<dbReference type="PROSITE" id="PS00447">
    <property type="entry name" value="DNA_POLYMERASE_A"/>
    <property type="match status" value="1"/>
</dbReference>
<dbReference type="RefSeq" id="WP_086036610.1">
    <property type="nucleotide sequence ID" value="NZ_CP046051.1"/>
</dbReference>
<protein>
    <recommendedName>
        <fullName evidence="3 12">DNA polymerase I</fullName>
        <ecNumber evidence="2 12">2.7.7.7</ecNumber>
    </recommendedName>
</protein>
<evidence type="ECO:0000256" key="11">
    <source>
        <dbReference type="ARBA" id="ARBA00049244"/>
    </source>
</evidence>
<dbReference type="GO" id="GO:0006302">
    <property type="term" value="P:double-strand break repair"/>
    <property type="evidence" value="ECO:0007669"/>
    <property type="project" value="TreeGrafter"/>
</dbReference>
<dbReference type="NCBIfam" id="NF004397">
    <property type="entry name" value="PRK05755.1"/>
    <property type="match status" value="1"/>
</dbReference>
<dbReference type="InterPro" id="IPR002298">
    <property type="entry name" value="DNA_polymerase_A"/>
</dbReference>
<dbReference type="EMBL" id="CP046161">
    <property type="protein sequence ID" value="QKO30083.1"/>
    <property type="molecule type" value="Genomic_DNA"/>
</dbReference>
<dbReference type="InterPro" id="IPR029060">
    <property type="entry name" value="PIN-like_dom_sf"/>
</dbReference>
<dbReference type="CDD" id="cd09859">
    <property type="entry name" value="PIN_53EXO"/>
    <property type="match status" value="1"/>
</dbReference>
<evidence type="ECO:0000313" key="19">
    <source>
        <dbReference type="Proteomes" id="UP000509623"/>
    </source>
</evidence>
<gene>
    <name evidence="13 16" type="primary">polA</name>
    <name evidence="16" type="ORF">GJQ69_01270</name>
    <name evidence="17" type="ORF">GKP14_03080</name>
</gene>
<name>A0A859DP53_9FIRM</name>
<dbReference type="PANTHER" id="PTHR10133:SF27">
    <property type="entry name" value="DNA POLYMERASE NU"/>
    <property type="match status" value="1"/>
</dbReference>
<dbReference type="InterPro" id="IPR036279">
    <property type="entry name" value="5-3_exonuclease_C_sf"/>
</dbReference>
<dbReference type="InterPro" id="IPR002421">
    <property type="entry name" value="5-3_exonuclease"/>
</dbReference>
<dbReference type="GO" id="GO:0008409">
    <property type="term" value="F:5'-3' exonuclease activity"/>
    <property type="evidence" value="ECO:0007669"/>
    <property type="project" value="UniProtKB-UniRule"/>
</dbReference>
<comment type="function">
    <text evidence="13">In addition to polymerase activity, this DNA polymerase exhibits 5'-3' exonuclease activity.</text>
</comment>
<dbReference type="InterPro" id="IPR018320">
    <property type="entry name" value="DNA_polymerase_1"/>
</dbReference>
<keyword evidence="9 13" id="KW-0238">DNA-binding</keyword>
<feature type="domain" description="5'-3' exonuclease" evidence="14">
    <location>
        <begin position="1"/>
        <end position="263"/>
    </location>
</feature>
<dbReference type="InterPro" id="IPR008918">
    <property type="entry name" value="HhH2"/>
</dbReference>
<evidence type="ECO:0000256" key="3">
    <source>
        <dbReference type="ARBA" id="ARBA00020311"/>
    </source>
</evidence>
<dbReference type="InterPro" id="IPR020046">
    <property type="entry name" value="5-3_exonucl_a-hlix_arch_N"/>
</dbReference>
<comment type="catalytic activity">
    <reaction evidence="11 13">
        <text>DNA(n) + a 2'-deoxyribonucleoside 5'-triphosphate = DNA(n+1) + diphosphate</text>
        <dbReference type="Rhea" id="RHEA:22508"/>
        <dbReference type="Rhea" id="RHEA-COMP:17339"/>
        <dbReference type="Rhea" id="RHEA-COMP:17340"/>
        <dbReference type="ChEBI" id="CHEBI:33019"/>
        <dbReference type="ChEBI" id="CHEBI:61560"/>
        <dbReference type="ChEBI" id="CHEBI:173112"/>
        <dbReference type="EC" id="2.7.7.7"/>
    </reaction>
</comment>
<comment type="similarity">
    <text evidence="1 13">Belongs to the DNA polymerase type-A family.</text>
</comment>
<keyword evidence="6 13" id="KW-0235">DNA replication</keyword>
<dbReference type="SMART" id="SM00482">
    <property type="entry name" value="POLAc"/>
    <property type="match status" value="1"/>
</dbReference>
<dbReference type="PRINTS" id="PR00868">
    <property type="entry name" value="DNAPOLI"/>
</dbReference>
<dbReference type="KEGG" id="clf:GJQ69_01270"/>
<dbReference type="Proteomes" id="UP000501316">
    <property type="component" value="Chromosome"/>
</dbReference>
<evidence type="ECO:0000256" key="6">
    <source>
        <dbReference type="ARBA" id="ARBA00022705"/>
    </source>
</evidence>
<dbReference type="FunFam" id="1.10.150.20:FF:000002">
    <property type="entry name" value="DNA polymerase I"/>
    <property type="match status" value="1"/>
</dbReference>
<evidence type="ECO:0000256" key="10">
    <source>
        <dbReference type="ARBA" id="ARBA00023204"/>
    </source>
</evidence>
<sequence length="868" mass="97137">MELLVLDGNSILNRAFYGIKLLTTKEGLYTNGIYGFMTVLQKLEKEVQPDATAIAFDLNAPTFRHKRYAGYKANRHGMPEELAQQLPNLKKLLTLLGYRLVTCEGYEADDILGTLGAACTRRKDTCVIATGDRDSLQLVGPYVSVRLARTKYGQPQVTLYDEQRVMEEFGVTPPEMIEIKALQGDSSDCIPGVRGIGPKGAGQLIQQYHSIDYIYDHLKELDIRESMRQKLENGRESAYLSRELGTIRTDVPVGTDIQGYVRGPVQKQEATDLMRRLEFFKMLESLDLGDTVEQSNPAEADTAVALVLHPDIEQLCSKLKADGHLYLAGIFEGRSLQRLSVVHKQAVFLLESPQEWDRVFALHLPCCTFDSKLLYLAVESSGAELLVETDALLAAYLLNPTAKSYSYAHLCQEYGIPLPSSVTPKGLQPQDLMRMDTLSACGQWQSLPQLCSVLEKNISEANQTTLLQNIEQPLARILAHMEQAGFAVDAKRIAAYGDVLAQKADALQKQIWEEVGYEFNLNSPKQLGEALFVKLGLPHGKKTKSGWSTSAAVLENLRYDNPVVELVLQYRTVSKLKSTYCDGLLKVIAPDERIHSSFNQTETRTGRISSTEPNLQNIPVRTDIGRELRRFFVAKPGCVLIDADYSQIELRVLAHTANDKNMIDAFRSGEDIHRATAAQVFHMPEEMVTPLMRSRAKAVNFGIVYGIGAFSLSKQLHITRQEADAYIRDYLQHYSGINDYMQRMVEEAKQKGYAETIFGRRRYLPELKSSNFNLRSFGERVARNMPIQGAAADIIKIAMIHVENRLHREGLSSQLILQVHDELIVEAPEAEAETAKALLQEEMENAAQLSVPLVADAKIGKTWYEAKA</sequence>
<dbReference type="InterPro" id="IPR036397">
    <property type="entry name" value="RNaseH_sf"/>
</dbReference>
<evidence type="ECO:0000313" key="16">
    <source>
        <dbReference type="EMBL" id="QKN23235.1"/>
    </source>
</evidence>
<evidence type="ECO:0000259" key="14">
    <source>
        <dbReference type="SMART" id="SM00475"/>
    </source>
</evidence>
<evidence type="ECO:0000313" key="18">
    <source>
        <dbReference type="Proteomes" id="UP000501316"/>
    </source>
</evidence>
<dbReference type="SMART" id="SM00475">
    <property type="entry name" value="53EXOc"/>
    <property type="match status" value="1"/>
</dbReference>
<dbReference type="GO" id="GO:0006261">
    <property type="term" value="P:DNA-templated DNA replication"/>
    <property type="evidence" value="ECO:0007669"/>
    <property type="project" value="UniProtKB-UniRule"/>
</dbReference>
<keyword evidence="13" id="KW-0269">Exonuclease</keyword>
<dbReference type="Gene3D" id="1.20.1060.10">
    <property type="entry name" value="Taq DNA Polymerase, Chain T, domain 4"/>
    <property type="match status" value="1"/>
</dbReference>
<keyword evidence="19" id="KW-1185">Reference proteome</keyword>
<dbReference type="Pfam" id="PF00476">
    <property type="entry name" value="DNA_pol_A"/>
    <property type="match status" value="1"/>
</dbReference>
<evidence type="ECO:0000256" key="4">
    <source>
        <dbReference type="ARBA" id="ARBA00022679"/>
    </source>
</evidence>
<dbReference type="FunFam" id="1.10.150.20:FF:000003">
    <property type="entry name" value="DNA polymerase I"/>
    <property type="match status" value="1"/>
</dbReference>
<dbReference type="AlphaFoldDB" id="A0A859DP53"/>
<dbReference type="InterPro" id="IPR019760">
    <property type="entry name" value="DNA-dir_DNA_pol_A_CS"/>
</dbReference>
<evidence type="ECO:0000313" key="17">
    <source>
        <dbReference type="EMBL" id="QKO30083.1"/>
    </source>
</evidence>
<evidence type="ECO:0000256" key="7">
    <source>
        <dbReference type="ARBA" id="ARBA00022763"/>
    </source>
</evidence>
<evidence type="ECO:0000256" key="5">
    <source>
        <dbReference type="ARBA" id="ARBA00022695"/>
    </source>
</evidence>
<dbReference type="Gene3D" id="3.40.50.1010">
    <property type="entry name" value="5'-nuclease"/>
    <property type="match status" value="1"/>
</dbReference>
<keyword evidence="13" id="KW-0540">Nuclease</keyword>
<keyword evidence="13" id="KW-0378">Hydrolase</keyword>
<evidence type="ECO:0000256" key="12">
    <source>
        <dbReference type="NCBIfam" id="TIGR00593"/>
    </source>
</evidence>
<dbReference type="Proteomes" id="UP000509623">
    <property type="component" value="Chromosome"/>
</dbReference>
<dbReference type="NCBIfam" id="TIGR00593">
    <property type="entry name" value="pola"/>
    <property type="match status" value="1"/>
</dbReference>
<keyword evidence="8 13" id="KW-0239">DNA-directed DNA polymerase</keyword>
<comment type="subunit">
    <text evidence="13">Single-chain monomer with multiple functions.</text>
</comment>
<keyword evidence="5 13" id="KW-0548">Nucleotidyltransferase</keyword>
<dbReference type="Pfam" id="PF02739">
    <property type="entry name" value="5_3_exonuc_N"/>
    <property type="match status" value="1"/>
</dbReference>
<dbReference type="Gene3D" id="3.30.70.370">
    <property type="match status" value="1"/>
</dbReference>
<dbReference type="Gene3D" id="1.10.150.20">
    <property type="entry name" value="5' to 3' exonuclease, C-terminal subdomain"/>
    <property type="match status" value="2"/>
</dbReference>
<accession>A0A859DP53</accession>
<dbReference type="SUPFAM" id="SSF47807">
    <property type="entry name" value="5' to 3' exonuclease, C-terminal subdomain"/>
    <property type="match status" value="1"/>
</dbReference>
<reference evidence="18 19" key="1">
    <citation type="submission" date="2019-11" db="EMBL/GenBank/DDBJ databases">
        <authorList>
            <person name="Ren C."/>
            <person name="Wang H."/>
            <person name="Xu Y."/>
        </authorList>
    </citation>
    <scope>NUCLEOTIDE SEQUENCE [LARGE SCALE GENOMIC DNA]</scope>
    <source>
        <strain evidence="19">JNU-WLY1368</strain>
        <strain evidence="16 18">LBM 19010</strain>
    </source>
</reference>
<dbReference type="EC" id="2.7.7.7" evidence="2 12"/>
<dbReference type="SMART" id="SM00279">
    <property type="entry name" value="HhH2"/>
    <property type="match status" value="1"/>
</dbReference>
<dbReference type="FunFam" id="1.20.1060.10:FF:000001">
    <property type="entry name" value="DNA polymerase I"/>
    <property type="match status" value="1"/>
</dbReference>
<evidence type="ECO:0000256" key="9">
    <source>
        <dbReference type="ARBA" id="ARBA00023125"/>
    </source>
</evidence>
<dbReference type="SUPFAM" id="SSF56672">
    <property type="entry name" value="DNA/RNA polymerases"/>
    <property type="match status" value="1"/>
</dbReference>
<dbReference type="InterPro" id="IPR043502">
    <property type="entry name" value="DNA/RNA_pol_sf"/>
</dbReference>
<dbReference type="GO" id="GO:0003677">
    <property type="term" value="F:DNA binding"/>
    <property type="evidence" value="ECO:0007669"/>
    <property type="project" value="UniProtKB-UniRule"/>
</dbReference>
<keyword evidence="10 13" id="KW-0234">DNA repair</keyword>
<keyword evidence="4 13" id="KW-0808">Transferase</keyword>
<dbReference type="Pfam" id="PF01367">
    <property type="entry name" value="5_3_exonuc"/>
    <property type="match status" value="1"/>
</dbReference>
<dbReference type="SUPFAM" id="SSF88723">
    <property type="entry name" value="PIN domain-like"/>
    <property type="match status" value="1"/>
</dbReference>
<dbReference type="CDD" id="cd09898">
    <property type="entry name" value="H3TH_53EXO"/>
    <property type="match status" value="1"/>
</dbReference>
<dbReference type="PANTHER" id="PTHR10133">
    <property type="entry name" value="DNA POLYMERASE I"/>
    <property type="match status" value="1"/>
</dbReference>
<keyword evidence="7 13" id="KW-0227">DNA damage</keyword>
<dbReference type="InterPro" id="IPR020045">
    <property type="entry name" value="DNA_polI_H3TH"/>
</dbReference>
<dbReference type="Gene3D" id="3.30.420.10">
    <property type="entry name" value="Ribonuclease H-like superfamily/Ribonuclease H"/>
    <property type="match status" value="1"/>
</dbReference>
<dbReference type="CDD" id="cd08637">
    <property type="entry name" value="DNA_pol_A_pol_I_C"/>
    <property type="match status" value="1"/>
</dbReference>
<dbReference type="InterPro" id="IPR001098">
    <property type="entry name" value="DNA-dir_DNA_pol_A_palm_dom"/>
</dbReference>
<evidence type="ECO:0000256" key="13">
    <source>
        <dbReference type="RuleBase" id="RU004460"/>
    </source>
</evidence>
<proteinExistence type="inferred from homology"/>
<evidence type="ECO:0000256" key="1">
    <source>
        <dbReference type="ARBA" id="ARBA00007705"/>
    </source>
</evidence>
<reference evidence="17" key="3">
    <citation type="journal article" date="2022" name="Int. J. Syst. Evol. Microbiol.">
        <title>Caproicibacterium lactatifermentans sp. nov., isolated from pit clay used for the production of Chinese strong aroma-type liquor.</title>
        <authorList>
            <person name="Wang H."/>
            <person name="Gu Y."/>
            <person name="Zhao D."/>
            <person name="Qiao Z."/>
            <person name="Zheng J."/>
            <person name="Gao J."/>
            <person name="Ren C."/>
            <person name="Xu Y."/>
        </authorList>
    </citation>
    <scope>NUCLEOTIDE SEQUENCE</scope>
    <source>
        <strain evidence="17">JNU-WLY1368</strain>
    </source>
</reference>
<evidence type="ECO:0000256" key="8">
    <source>
        <dbReference type="ARBA" id="ARBA00022932"/>
    </source>
</evidence>
<dbReference type="GO" id="GO:0003887">
    <property type="term" value="F:DNA-directed DNA polymerase activity"/>
    <property type="evidence" value="ECO:0007669"/>
    <property type="project" value="UniProtKB-UniRule"/>
</dbReference>
<reference evidence="17" key="2">
    <citation type="journal article" date="2021" name="Appl. Environ. Microbiol.">
        <title>Adaptability of a Caproate-Producing Bacterium Contributes to Its Dominance in an Anaerobic Fermentation System.</title>
        <authorList>
            <person name="Wang H."/>
            <person name="Gu Y."/>
            <person name="Zhou W."/>
            <person name="Zhao D."/>
            <person name="Qiao Z."/>
            <person name="Zheng J."/>
            <person name="Gao J."/>
            <person name="Chen X."/>
            <person name="Ren C."/>
            <person name="Xu Y."/>
        </authorList>
    </citation>
    <scope>NUCLEOTIDE SEQUENCE</scope>
    <source>
        <strain evidence="17">JNU-WLY1368</strain>
    </source>
</reference>
<evidence type="ECO:0000259" key="15">
    <source>
        <dbReference type="SMART" id="SM00482"/>
    </source>
</evidence>